<dbReference type="AlphaFoldDB" id="A0A3B0RTL1"/>
<dbReference type="FunFam" id="3.30.420.10:FF:000012">
    <property type="entry name" value="DNA polymerase III subunit epsilon"/>
    <property type="match status" value="1"/>
</dbReference>
<evidence type="ECO:0000256" key="7">
    <source>
        <dbReference type="ARBA" id="ARBA00022722"/>
    </source>
</evidence>
<comment type="cofactor">
    <cofactor evidence="2">
        <name>Mg(2+)</name>
        <dbReference type="ChEBI" id="CHEBI:18420"/>
    </cofactor>
</comment>
<evidence type="ECO:0000256" key="2">
    <source>
        <dbReference type="ARBA" id="ARBA00001946"/>
    </source>
</evidence>
<keyword evidence="9" id="KW-0378">Hydrolase</keyword>
<dbReference type="GO" id="GO:0045004">
    <property type="term" value="P:DNA replication proofreading"/>
    <property type="evidence" value="ECO:0007669"/>
    <property type="project" value="TreeGrafter"/>
</dbReference>
<dbReference type="GO" id="GO:0008408">
    <property type="term" value="F:3'-5' exonuclease activity"/>
    <property type="evidence" value="ECO:0007669"/>
    <property type="project" value="TreeGrafter"/>
</dbReference>
<keyword evidence="5 15" id="KW-0548">Nucleotidyltransferase</keyword>
<dbReference type="InterPro" id="IPR013520">
    <property type="entry name" value="Ribonucl_H"/>
</dbReference>
<gene>
    <name evidence="15" type="ORF">MNBD_ALPHA08-845</name>
</gene>
<dbReference type="CDD" id="cd06131">
    <property type="entry name" value="DNA_pol_III_epsilon_Ecoli_like"/>
    <property type="match status" value="1"/>
</dbReference>
<dbReference type="PANTHER" id="PTHR30231:SF41">
    <property type="entry name" value="DNA POLYMERASE III SUBUNIT EPSILON"/>
    <property type="match status" value="1"/>
</dbReference>
<evidence type="ECO:0000256" key="9">
    <source>
        <dbReference type="ARBA" id="ARBA00022801"/>
    </source>
</evidence>
<dbReference type="NCBIfam" id="TIGR01406">
    <property type="entry name" value="dnaQ_proteo"/>
    <property type="match status" value="1"/>
</dbReference>
<keyword evidence="6" id="KW-0235">DNA replication</keyword>
<dbReference type="NCBIfam" id="NF004316">
    <property type="entry name" value="PRK05711.1"/>
    <property type="match status" value="1"/>
</dbReference>
<keyword evidence="13" id="KW-0464">Manganese</keyword>
<evidence type="ECO:0000256" key="8">
    <source>
        <dbReference type="ARBA" id="ARBA00022723"/>
    </source>
</evidence>
<dbReference type="Gene3D" id="3.30.420.10">
    <property type="entry name" value="Ribonuclease H-like superfamily/Ribonuclease H"/>
    <property type="match status" value="1"/>
</dbReference>
<evidence type="ECO:0000256" key="3">
    <source>
        <dbReference type="ARBA" id="ARBA00020352"/>
    </source>
</evidence>
<keyword evidence="4 15" id="KW-0808">Transferase</keyword>
<keyword evidence="7" id="KW-0540">Nuclease</keyword>
<dbReference type="InterPro" id="IPR006054">
    <property type="entry name" value="DnaQ"/>
</dbReference>
<dbReference type="GO" id="GO:0003887">
    <property type="term" value="F:DNA-directed DNA polymerase activity"/>
    <property type="evidence" value="ECO:0007669"/>
    <property type="project" value="UniProtKB-KW"/>
</dbReference>
<dbReference type="InterPro" id="IPR036397">
    <property type="entry name" value="RNaseH_sf"/>
</dbReference>
<keyword evidence="11" id="KW-0460">Magnesium</keyword>
<dbReference type="PANTHER" id="PTHR30231">
    <property type="entry name" value="DNA POLYMERASE III SUBUNIT EPSILON"/>
    <property type="match status" value="1"/>
</dbReference>
<feature type="domain" description="Exonuclease" evidence="14">
    <location>
        <begin position="2"/>
        <end position="172"/>
    </location>
</feature>
<keyword evidence="10" id="KW-0269">Exonuclease</keyword>
<dbReference type="GO" id="GO:0005829">
    <property type="term" value="C:cytosol"/>
    <property type="evidence" value="ECO:0007669"/>
    <property type="project" value="TreeGrafter"/>
</dbReference>
<organism evidence="15">
    <name type="scientific">hydrothermal vent metagenome</name>
    <dbReference type="NCBI Taxonomy" id="652676"/>
    <lineage>
        <taxon>unclassified sequences</taxon>
        <taxon>metagenomes</taxon>
        <taxon>ecological metagenomes</taxon>
    </lineage>
</organism>
<dbReference type="InterPro" id="IPR012337">
    <property type="entry name" value="RNaseH-like_sf"/>
</dbReference>
<dbReference type="NCBIfam" id="TIGR00573">
    <property type="entry name" value="dnaq"/>
    <property type="match status" value="1"/>
</dbReference>
<dbReference type="Pfam" id="PF00929">
    <property type="entry name" value="RNase_T"/>
    <property type="match status" value="1"/>
</dbReference>
<evidence type="ECO:0000256" key="4">
    <source>
        <dbReference type="ARBA" id="ARBA00022679"/>
    </source>
</evidence>
<evidence type="ECO:0000256" key="10">
    <source>
        <dbReference type="ARBA" id="ARBA00022839"/>
    </source>
</evidence>
<keyword evidence="12" id="KW-0239">DNA-directed DNA polymerase</keyword>
<evidence type="ECO:0000259" key="14">
    <source>
        <dbReference type="SMART" id="SM00479"/>
    </source>
</evidence>
<protein>
    <recommendedName>
        <fullName evidence="3">DNA polymerase III subunit epsilon</fullName>
    </recommendedName>
</protein>
<dbReference type="GO" id="GO:0003677">
    <property type="term" value="F:DNA binding"/>
    <property type="evidence" value="ECO:0007669"/>
    <property type="project" value="InterPro"/>
</dbReference>
<comment type="cofactor">
    <cofactor evidence="1">
        <name>Mn(2+)</name>
        <dbReference type="ChEBI" id="CHEBI:29035"/>
    </cofactor>
</comment>
<dbReference type="SMART" id="SM00479">
    <property type="entry name" value="EXOIII"/>
    <property type="match status" value="1"/>
</dbReference>
<name>A0A3B0RTL1_9ZZZZ</name>
<evidence type="ECO:0000313" key="15">
    <source>
        <dbReference type="EMBL" id="VAV91826.1"/>
    </source>
</evidence>
<sequence length="240" mass="27210">MREIVLDTETTGLDPATGDRVVEIGALELFNHLPTGKRFHKYLNPQRDMPAEAFAVHGLSNEFLADKPLFAEVFEEFEEFIKDDVLIIHNASFDMKFLNAELKTISRPLLKFDRVIDSLMLARKKHPAGPNSLDALCRRYKIDNSMRDIHGALLDSELLAGVYLELIGGRQTTLTLAVQEEKQETIEVVEAKVGQIRPTPLPSRLTENEKQAHQTLITAFGAQTLWSEFIELSEKKPRKE</sequence>
<evidence type="ECO:0000256" key="13">
    <source>
        <dbReference type="ARBA" id="ARBA00023211"/>
    </source>
</evidence>
<dbReference type="GO" id="GO:0046872">
    <property type="term" value="F:metal ion binding"/>
    <property type="evidence" value="ECO:0007669"/>
    <property type="project" value="UniProtKB-KW"/>
</dbReference>
<dbReference type="SUPFAM" id="SSF53098">
    <property type="entry name" value="Ribonuclease H-like"/>
    <property type="match status" value="1"/>
</dbReference>
<evidence type="ECO:0000256" key="5">
    <source>
        <dbReference type="ARBA" id="ARBA00022695"/>
    </source>
</evidence>
<dbReference type="InterPro" id="IPR006309">
    <property type="entry name" value="DnaQ_proteo"/>
</dbReference>
<evidence type="ECO:0000256" key="1">
    <source>
        <dbReference type="ARBA" id="ARBA00001936"/>
    </source>
</evidence>
<evidence type="ECO:0000256" key="11">
    <source>
        <dbReference type="ARBA" id="ARBA00022842"/>
    </source>
</evidence>
<keyword evidence="8" id="KW-0479">Metal-binding</keyword>
<reference evidence="15" key="1">
    <citation type="submission" date="2018-06" db="EMBL/GenBank/DDBJ databases">
        <authorList>
            <person name="Zhirakovskaya E."/>
        </authorList>
    </citation>
    <scope>NUCLEOTIDE SEQUENCE</scope>
</reference>
<proteinExistence type="predicted"/>
<accession>A0A3B0RTL1</accession>
<evidence type="ECO:0000256" key="12">
    <source>
        <dbReference type="ARBA" id="ARBA00022932"/>
    </source>
</evidence>
<dbReference type="EMBL" id="UOEC01000093">
    <property type="protein sequence ID" value="VAV91826.1"/>
    <property type="molecule type" value="Genomic_DNA"/>
</dbReference>
<evidence type="ECO:0000256" key="6">
    <source>
        <dbReference type="ARBA" id="ARBA00022705"/>
    </source>
</evidence>